<keyword evidence="2 4" id="KW-0863">Zinc-finger</keyword>
<sequence length="798" mass="89675">MPGRLTDQRVGLARAPPVHTLGVSSTRTRTALFIGAAAYYFGAISCFFWREGEPATTSYEKEVHAYVIDLPRIRKIGGCPECLVLDLARVIGSLLSSLTPRDGMEFSIFYEPWMFWVSYGGLKGFEVRRRFVCANEGHRLQDKKDYLTKCPRAETRTDYQVRMGVSLDKKKGKYTVSDLILEHNHILHLPETSHLMVSQRKISEVQGFEIETADDVGIRPKAAHGLASLQNAVKHLSKPENEESSSSPKHLSEGSEKEPSILADFSACMYEYEDEATFEHAFNIMRTKACKKSWLDSIYKLKEKWAECYMKDVYTLGMRSTQLSASLNAELKRHFKSDFDIIRFLKHFERVVQDKRNNELNAEFESRKKLPRIKMWTPMLIQASKLYTPVIFEAFQGEYERSMAACTTTLEGNNEFLVAIGCLDENFTLEKEYKVTGDALEQTSICSCGQFKRVGILCGHALKVLDLMNIKALPTHYVEKRWIREARSGTVQDKQDQDIIENPRFDNMFRYKNMTRKFLNVADRAASYPSCTLLVNSTIDILSKQIEEQINGFSSTMNSVTVSLNVTPSSEVSIAQLKKKKVETKTSKRKRSWVEKMHKGSKKGHKKNDKQSVEPNPTNVALHNGAAVQNISPSASSPTEGMSEPYIAINTFSGLLTKASQNVNVTIFQKAVCDSLTWKPGARAVALHRGDVVAFNAGAKDGEEDTGARRTQERGAARRTLGCKAADSPRCAAGGGVVAVEDAGARDGEEDAVMRIGEDDAGARSVEEDAVAQGSRRHPVRRRRRRRRRQSVQTTMYT</sequence>
<dbReference type="SMART" id="SM00575">
    <property type="entry name" value="ZnF_PMZ"/>
    <property type="match status" value="1"/>
</dbReference>
<dbReference type="PANTHER" id="PTHR47718">
    <property type="entry name" value="OS01G0519700 PROTEIN"/>
    <property type="match status" value="1"/>
</dbReference>
<dbReference type="PANTHER" id="PTHR47718:SF2">
    <property type="entry name" value="PROTEIN FAR1-RELATED SEQUENCE 5-LIKE"/>
    <property type="match status" value="1"/>
</dbReference>
<proteinExistence type="predicted"/>
<dbReference type="InterPro" id="IPR004330">
    <property type="entry name" value="FAR1_DNA_bnd_dom"/>
</dbReference>
<name>A0AAQ3TRZ4_PASNO</name>
<evidence type="ECO:0000256" key="2">
    <source>
        <dbReference type="ARBA" id="ARBA00022771"/>
    </source>
</evidence>
<feature type="region of interest" description="Disordered" evidence="5">
    <location>
        <begin position="581"/>
        <end position="641"/>
    </location>
</feature>
<dbReference type="Proteomes" id="UP001341281">
    <property type="component" value="Chromosome 06"/>
</dbReference>
<dbReference type="AlphaFoldDB" id="A0AAQ3TRZ4"/>
<reference evidence="7 8" key="1">
    <citation type="submission" date="2024-02" db="EMBL/GenBank/DDBJ databases">
        <title>High-quality chromosome-scale genome assembly of Pensacola bahiagrass (Paspalum notatum Flugge var. saurae).</title>
        <authorList>
            <person name="Vega J.M."/>
            <person name="Podio M."/>
            <person name="Orjuela J."/>
            <person name="Siena L.A."/>
            <person name="Pessino S.C."/>
            <person name="Combes M.C."/>
            <person name="Mariac C."/>
            <person name="Albertini E."/>
            <person name="Pupilli F."/>
            <person name="Ortiz J.P.A."/>
            <person name="Leblanc O."/>
        </authorList>
    </citation>
    <scope>NUCLEOTIDE SEQUENCE [LARGE SCALE GENOMIC DNA]</scope>
    <source>
        <strain evidence="7">R1</strain>
        <tissue evidence="7">Leaf</tissue>
    </source>
</reference>
<keyword evidence="8" id="KW-1185">Reference proteome</keyword>
<dbReference type="Pfam" id="PF03101">
    <property type="entry name" value="FAR1"/>
    <property type="match status" value="1"/>
</dbReference>
<feature type="region of interest" description="Disordered" evidence="5">
    <location>
        <begin position="701"/>
        <end position="721"/>
    </location>
</feature>
<feature type="region of interest" description="Disordered" evidence="5">
    <location>
        <begin position="756"/>
        <end position="798"/>
    </location>
</feature>
<dbReference type="GO" id="GO:0008270">
    <property type="term" value="F:zinc ion binding"/>
    <property type="evidence" value="ECO:0007669"/>
    <property type="project" value="UniProtKB-KW"/>
</dbReference>
<keyword evidence="1" id="KW-0479">Metal-binding</keyword>
<accession>A0AAQ3TRZ4</accession>
<evidence type="ECO:0000313" key="8">
    <source>
        <dbReference type="Proteomes" id="UP001341281"/>
    </source>
</evidence>
<feature type="region of interest" description="Disordered" evidence="5">
    <location>
        <begin position="235"/>
        <end position="258"/>
    </location>
</feature>
<feature type="compositionally biased region" description="Polar residues" evidence="5">
    <location>
        <begin position="613"/>
        <end position="640"/>
    </location>
</feature>
<evidence type="ECO:0000256" key="4">
    <source>
        <dbReference type="PROSITE-ProRule" id="PRU00325"/>
    </source>
</evidence>
<dbReference type="EMBL" id="CP144750">
    <property type="protein sequence ID" value="WVZ78630.1"/>
    <property type="molecule type" value="Genomic_DNA"/>
</dbReference>
<dbReference type="InterPro" id="IPR007527">
    <property type="entry name" value="Znf_SWIM"/>
</dbReference>
<evidence type="ECO:0000259" key="6">
    <source>
        <dbReference type="PROSITE" id="PS50966"/>
    </source>
</evidence>
<feature type="compositionally biased region" description="Basic residues" evidence="5">
    <location>
        <begin position="581"/>
        <end position="591"/>
    </location>
</feature>
<evidence type="ECO:0000256" key="3">
    <source>
        <dbReference type="ARBA" id="ARBA00022833"/>
    </source>
</evidence>
<feature type="compositionally biased region" description="Basic and acidic residues" evidence="5">
    <location>
        <begin position="706"/>
        <end position="716"/>
    </location>
</feature>
<evidence type="ECO:0000256" key="5">
    <source>
        <dbReference type="SAM" id="MobiDB-lite"/>
    </source>
</evidence>
<evidence type="ECO:0000256" key="1">
    <source>
        <dbReference type="ARBA" id="ARBA00022723"/>
    </source>
</evidence>
<evidence type="ECO:0000313" key="7">
    <source>
        <dbReference type="EMBL" id="WVZ78630.1"/>
    </source>
</evidence>
<feature type="compositionally biased region" description="Basic residues" evidence="5">
    <location>
        <begin position="775"/>
        <end position="790"/>
    </location>
</feature>
<organism evidence="7 8">
    <name type="scientific">Paspalum notatum var. saurae</name>
    <dbReference type="NCBI Taxonomy" id="547442"/>
    <lineage>
        <taxon>Eukaryota</taxon>
        <taxon>Viridiplantae</taxon>
        <taxon>Streptophyta</taxon>
        <taxon>Embryophyta</taxon>
        <taxon>Tracheophyta</taxon>
        <taxon>Spermatophyta</taxon>
        <taxon>Magnoliopsida</taxon>
        <taxon>Liliopsida</taxon>
        <taxon>Poales</taxon>
        <taxon>Poaceae</taxon>
        <taxon>PACMAD clade</taxon>
        <taxon>Panicoideae</taxon>
        <taxon>Andropogonodae</taxon>
        <taxon>Paspaleae</taxon>
        <taxon>Paspalinae</taxon>
        <taxon>Paspalum</taxon>
    </lineage>
</organism>
<feature type="compositionally biased region" description="Basic residues" evidence="5">
    <location>
        <begin position="599"/>
        <end position="608"/>
    </location>
</feature>
<feature type="domain" description="SWIM-type" evidence="6">
    <location>
        <begin position="433"/>
        <end position="469"/>
    </location>
</feature>
<protein>
    <recommendedName>
        <fullName evidence="6">SWIM-type domain-containing protein</fullName>
    </recommendedName>
</protein>
<dbReference type="InterPro" id="IPR006564">
    <property type="entry name" value="Znf_PMZ"/>
</dbReference>
<dbReference type="PROSITE" id="PS50966">
    <property type="entry name" value="ZF_SWIM"/>
    <property type="match status" value="1"/>
</dbReference>
<gene>
    <name evidence="7" type="ORF">U9M48_026311</name>
</gene>
<keyword evidence="3" id="KW-0862">Zinc</keyword>
<feature type="compositionally biased region" description="Basic and acidic residues" evidence="5">
    <location>
        <begin position="756"/>
        <end position="767"/>
    </location>
</feature>